<name>A0A420EYX3_9ACTN</name>
<organism evidence="1 2">
    <name type="scientific">Micromonospora globbae</name>
    <dbReference type="NCBI Taxonomy" id="1894969"/>
    <lineage>
        <taxon>Bacteria</taxon>
        <taxon>Bacillati</taxon>
        <taxon>Actinomycetota</taxon>
        <taxon>Actinomycetes</taxon>
        <taxon>Micromonosporales</taxon>
        <taxon>Micromonosporaceae</taxon>
        <taxon>Micromonospora</taxon>
    </lineage>
</organism>
<dbReference type="RefSeq" id="WP_120329917.1">
    <property type="nucleotide sequence ID" value="NZ_RAQQ01000013.1"/>
</dbReference>
<evidence type="ECO:0000313" key="2">
    <source>
        <dbReference type="Proteomes" id="UP000285744"/>
    </source>
</evidence>
<protein>
    <submittedName>
        <fullName evidence="1">Uncharacterized protein</fullName>
    </submittedName>
</protein>
<accession>A0A420EYX3</accession>
<evidence type="ECO:0000313" key="1">
    <source>
        <dbReference type="EMBL" id="RKF25914.1"/>
    </source>
</evidence>
<comment type="caution">
    <text evidence="1">The sequence shown here is derived from an EMBL/GenBank/DDBJ whole genome shotgun (WGS) entry which is preliminary data.</text>
</comment>
<gene>
    <name evidence="1" type="ORF">D7I43_19250</name>
</gene>
<dbReference type="OrthoDB" id="3390595at2"/>
<dbReference type="EMBL" id="RAQQ01000013">
    <property type="protein sequence ID" value="RKF25914.1"/>
    <property type="molecule type" value="Genomic_DNA"/>
</dbReference>
<reference evidence="1 2" key="1">
    <citation type="journal article" date="2018" name="Int. J. Syst. Evol. Microbiol.">
        <title>Micromonospora globbae sp. nov., an endophytic actinomycete isolated from roots of Globba winitii C. H. Wright.</title>
        <authorList>
            <person name="Kuncharoen N."/>
            <person name="Pittayakhajonwut P."/>
            <person name="Tanasupawat S."/>
        </authorList>
    </citation>
    <scope>NUCLEOTIDE SEQUENCE [LARGE SCALE GENOMIC DNA]</scope>
    <source>
        <strain evidence="1 2">WPS1-2</strain>
    </source>
</reference>
<dbReference type="Proteomes" id="UP000285744">
    <property type="component" value="Unassembled WGS sequence"/>
</dbReference>
<sequence length="90" mass="9864">MTIYLVDVEHVTHTCPAQPDPHPYDTRRTVLDVIPGGPCRTPVTIRCGTTVTEIPCHRHEPAKRQCGACRVIVRENTITARPHTTAGVAA</sequence>
<proteinExistence type="predicted"/>
<dbReference type="AlphaFoldDB" id="A0A420EYX3"/>